<proteinExistence type="inferred from homology"/>
<dbReference type="Pfam" id="PF00781">
    <property type="entry name" value="DAGK_cat"/>
    <property type="match status" value="1"/>
</dbReference>
<dbReference type="EMBL" id="BAABAZ010000005">
    <property type="protein sequence ID" value="GAA4284115.1"/>
    <property type="molecule type" value="Genomic_DNA"/>
</dbReference>
<dbReference type="RefSeq" id="WP_236864229.1">
    <property type="nucleotide sequence ID" value="NZ_BAABAZ010000005.1"/>
</dbReference>
<sequence length="320" mass="33454">MEHWVIIVNPVHRDSALRVAEVTAVLERAGVAWSLQPTTAVREGGPQAAGASAGGAARLVVIGGDGTVRAVAAGLLAGVRPVPVVVVPAGTANLLALNLGLQPGSVSARRLLASTTRAVDVGRVRLTNRRGHVIDDVFLIAAGMGEDARTAMAMSPRLKRVAGWLSYPVAGIPRLGSSGNRLSASWTGRPTSVGEEQQDQAGAPRDAAASGRFDGRVWSALVGNAGRIPAGIRVFRRAHLTSGDLELLICTARTPLDWVQVGLRGFGMLRRDPAPLAYRQVEAVVIEPEAPAPVQLDGDVIPDVVRMEVTLLPHALSVVV</sequence>
<keyword evidence="6" id="KW-1185">Reference proteome</keyword>
<comment type="caution">
    <text evidence="5">The sequence shown here is derived from an EMBL/GenBank/DDBJ whole genome shotgun (WGS) entry which is preliminary data.</text>
</comment>
<dbReference type="InterPro" id="IPR017438">
    <property type="entry name" value="ATP-NAD_kinase_N"/>
</dbReference>
<name>A0ABP8EJN9_9MICO</name>
<evidence type="ECO:0000259" key="4">
    <source>
        <dbReference type="PROSITE" id="PS50146"/>
    </source>
</evidence>
<evidence type="ECO:0000256" key="3">
    <source>
        <dbReference type="SAM" id="MobiDB-lite"/>
    </source>
</evidence>
<feature type="domain" description="DAGKc" evidence="4">
    <location>
        <begin position="1"/>
        <end position="128"/>
    </location>
</feature>
<dbReference type="SUPFAM" id="SSF111331">
    <property type="entry name" value="NAD kinase/diacylglycerol kinase-like"/>
    <property type="match status" value="1"/>
</dbReference>
<feature type="compositionally biased region" description="Polar residues" evidence="3">
    <location>
        <begin position="180"/>
        <end position="190"/>
    </location>
</feature>
<dbReference type="PANTHER" id="PTHR12358">
    <property type="entry name" value="SPHINGOSINE KINASE"/>
    <property type="match status" value="1"/>
</dbReference>
<dbReference type="Proteomes" id="UP001501586">
    <property type="component" value="Unassembled WGS sequence"/>
</dbReference>
<evidence type="ECO:0000256" key="2">
    <source>
        <dbReference type="ARBA" id="ARBA00005983"/>
    </source>
</evidence>
<dbReference type="InterPro" id="IPR001206">
    <property type="entry name" value="Diacylglycerol_kinase_cat_dom"/>
</dbReference>
<comment type="cofactor">
    <cofactor evidence="1">
        <name>Mg(2+)</name>
        <dbReference type="ChEBI" id="CHEBI:18420"/>
    </cofactor>
</comment>
<dbReference type="Gene3D" id="2.60.200.40">
    <property type="match status" value="1"/>
</dbReference>
<reference evidence="6" key="1">
    <citation type="journal article" date="2019" name="Int. J. Syst. Evol. Microbiol.">
        <title>The Global Catalogue of Microorganisms (GCM) 10K type strain sequencing project: providing services to taxonomists for standard genome sequencing and annotation.</title>
        <authorList>
            <consortium name="The Broad Institute Genomics Platform"/>
            <consortium name="The Broad Institute Genome Sequencing Center for Infectious Disease"/>
            <person name="Wu L."/>
            <person name="Ma J."/>
        </authorList>
    </citation>
    <scope>NUCLEOTIDE SEQUENCE [LARGE SCALE GENOMIC DNA]</scope>
    <source>
        <strain evidence="6">JCM 17458</strain>
    </source>
</reference>
<feature type="region of interest" description="Disordered" evidence="3">
    <location>
        <begin position="180"/>
        <end position="208"/>
    </location>
</feature>
<protein>
    <submittedName>
        <fullName evidence="5">Diacylglycerol kinase family protein</fullName>
    </submittedName>
</protein>
<dbReference type="GO" id="GO:0016301">
    <property type="term" value="F:kinase activity"/>
    <property type="evidence" value="ECO:0007669"/>
    <property type="project" value="UniProtKB-KW"/>
</dbReference>
<keyword evidence="5" id="KW-0418">Kinase</keyword>
<gene>
    <name evidence="5" type="ORF">GCM10022261_16460</name>
</gene>
<dbReference type="InterPro" id="IPR016064">
    <property type="entry name" value="NAD/diacylglycerol_kinase_sf"/>
</dbReference>
<comment type="similarity">
    <text evidence="2">Belongs to the diacylglycerol/lipid kinase family.</text>
</comment>
<dbReference type="PANTHER" id="PTHR12358:SF106">
    <property type="entry name" value="LIPID KINASE YEGS"/>
    <property type="match status" value="1"/>
</dbReference>
<accession>A0ABP8EJN9</accession>
<evidence type="ECO:0000313" key="5">
    <source>
        <dbReference type="EMBL" id="GAA4284115.1"/>
    </source>
</evidence>
<evidence type="ECO:0000313" key="6">
    <source>
        <dbReference type="Proteomes" id="UP001501586"/>
    </source>
</evidence>
<dbReference type="PROSITE" id="PS50146">
    <property type="entry name" value="DAGK"/>
    <property type="match status" value="1"/>
</dbReference>
<evidence type="ECO:0000256" key="1">
    <source>
        <dbReference type="ARBA" id="ARBA00001946"/>
    </source>
</evidence>
<keyword evidence="5" id="KW-0808">Transferase</keyword>
<dbReference type="Gene3D" id="3.40.50.10330">
    <property type="entry name" value="Probable inorganic polyphosphate/atp-NAD kinase, domain 1"/>
    <property type="match status" value="1"/>
</dbReference>
<dbReference type="InterPro" id="IPR050187">
    <property type="entry name" value="Lipid_Phosphate_FormReg"/>
</dbReference>
<organism evidence="5 6">
    <name type="scientific">Brevibacterium daeguense</name>
    <dbReference type="NCBI Taxonomy" id="909936"/>
    <lineage>
        <taxon>Bacteria</taxon>
        <taxon>Bacillati</taxon>
        <taxon>Actinomycetota</taxon>
        <taxon>Actinomycetes</taxon>
        <taxon>Micrococcales</taxon>
        <taxon>Brevibacteriaceae</taxon>
        <taxon>Brevibacterium</taxon>
    </lineage>
</organism>